<keyword evidence="2" id="KW-1185">Reference proteome</keyword>
<organism evidence="1 2">
    <name type="scientific">Coniochaeta ligniaria NRRL 30616</name>
    <dbReference type="NCBI Taxonomy" id="1408157"/>
    <lineage>
        <taxon>Eukaryota</taxon>
        <taxon>Fungi</taxon>
        <taxon>Dikarya</taxon>
        <taxon>Ascomycota</taxon>
        <taxon>Pezizomycotina</taxon>
        <taxon>Sordariomycetes</taxon>
        <taxon>Sordariomycetidae</taxon>
        <taxon>Coniochaetales</taxon>
        <taxon>Coniochaetaceae</taxon>
        <taxon>Coniochaeta</taxon>
    </lineage>
</organism>
<protein>
    <submittedName>
        <fullName evidence="1">Uncharacterized protein</fullName>
    </submittedName>
</protein>
<dbReference type="STRING" id="1408157.A0A1J7IVU3"/>
<name>A0A1J7IVU3_9PEZI</name>
<evidence type="ECO:0000313" key="2">
    <source>
        <dbReference type="Proteomes" id="UP000182658"/>
    </source>
</evidence>
<evidence type="ECO:0000313" key="1">
    <source>
        <dbReference type="EMBL" id="OIW31299.1"/>
    </source>
</evidence>
<dbReference type="AlphaFoldDB" id="A0A1J7IVU3"/>
<feature type="non-terminal residue" evidence="1">
    <location>
        <position position="1"/>
    </location>
</feature>
<accession>A0A1J7IVU3</accession>
<sequence>IANIDISPYTNVKAIIIYVGKYVTKIETKLELFAEIIYEILLNISNVSPLFSFAIKLINKLLNK</sequence>
<proteinExistence type="predicted"/>
<dbReference type="EMBL" id="KV875096">
    <property type="protein sequence ID" value="OIW31299.1"/>
    <property type="molecule type" value="Genomic_DNA"/>
</dbReference>
<dbReference type="Proteomes" id="UP000182658">
    <property type="component" value="Unassembled WGS sequence"/>
</dbReference>
<dbReference type="InParanoid" id="A0A1J7IVU3"/>
<dbReference type="OrthoDB" id="432234at2759"/>
<reference evidence="1 2" key="1">
    <citation type="submission" date="2016-10" db="EMBL/GenBank/DDBJ databases">
        <title>Draft genome sequence of Coniochaeta ligniaria NRRL30616, a lignocellulolytic fungus for bioabatement of inhibitors in plant biomass hydrolysates.</title>
        <authorList>
            <consortium name="DOE Joint Genome Institute"/>
            <person name="Jimenez D.J."/>
            <person name="Hector R.E."/>
            <person name="Riley R."/>
            <person name="Sun H."/>
            <person name="Grigoriev I.V."/>
            <person name="Van Elsas J.D."/>
            <person name="Nichols N.N."/>
        </authorList>
    </citation>
    <scope>NUCLEOTIDE SEQUENCE [LARGE SCALE GENOMIC DNA]</scope>
    <source>
        <strain evidence="1 2">NRRL 30616</strain>
    </source>
</reference>
<gene>
    <name evidence="1" type="ORF">CONLIGDRAFT_574644</name>
</gene>